<evidence type="ECO:0000313" key="13">
    <source>
        <dbReference type="EMBL" id="MBB6674213.1"/>
    </source>
</evidence>
<feature type="domain" description="Tyr recombinase" evidence="11">
    <location>
        <begin position="106"/>
        <end position="290"/>
    </location>
</feature>
<feature type="active site" description="O-(3'-phospho-DNA)-tyrosine intermediate" evidence="10">
    <location>
        <position position="277"/>
    </location>
</feature>
<feature type="domain" description="Core-binding (CB)" evidence="12">
    <location>
        <begin position="1"/>
        <end position="85"/>
    </location>
</feature>
<proteinExistence type="inferred from homology"/>
<evidence type="ECO:0000313" key="14">
    <source>
        <dbReference type="Proteomes" id="UP000547209"/>
    </source>
</evidence>
<evidence type="ECO:0000256" key="10">
    <source>
        <dbReference type="HAMAP-Rule" id="MF_01808"/>
    </source>
</evidence>
<dbReference type="PANTHER" id="PTHR30349">
    <property type="entry name" value="PHAGE INTEGRASE-RELATED"/>
    <property type="match status" value="1"/>
</dbReference>
<comment type="caution">
    <text evidence="13">The sequence shown here is derived from an EMBL/GenBank/DDBJ whole genome shotgun (WGS) entry which is preliminary data.</text>
</comment>
<dbReference type="InterPro" id="IPR002104">
    <property type="entry name" value="Integrase_catalytic"/>
</dbReference>
<comment type="function">
    <text evidence="10">Site-specific tyrosine recombinase, which acts by catalyzing the cutting and rejoining of the recombining DNA molecules. The XerC-XerD complex is essential to convert dimers of the bacterial chromosome into monomers to permit their segregation at cell division. It also contributes to the segregational stability of plasmids.</text>
</comment>
<dbReference type="PANTHER" id="PTHR30349:SF81">
    <property type="entry name" value="TYROSINE RECOMBINASE XERC"/>
    <property type="match status" value="1"/>
</dbReference>
<dbReference type="AlphaFoldDB" id="A0A7X0VI70"/>
<evidence type="ECO:0000256" key="6">
    <source>
        <dbReference type="ARBA" id="ARBA00022908"/>
    </source>
</evidence>
<evidence type="ECO:0000256" key="8">
    <source>
        <dbReference type="ARBA" id="ARBA00023172"/>
    </source>
</evidence>
<keyword evidence="14" id="KW-1185">Reference proteome</keyword>
<keyword evidence="5 10" id="KW-0159">Chromosome partition</keyword>
<evidence type="ECO:0000256" key="4">
    <source>
        <dbReference type="ARBA" id="ARBA00022618"/>
    </source>
</evidence>
<dbReference type="GO" id="GO:0009037">
    <property type="term" value="F:tyrosine-based site-specific recombinase activity"/>
    <property type="evidence" value="ECO:0007669"/>
    <property type="project" value="UniProtKB-UniRule"/>
</dbReference>
<dbReference type="Proteomes" id="UP000547209">
    <property type="component" value="Unassembled WGS sequence"/>
</dbReference>
<evidence type="ECO:0000259" key="11">
    <source>
        <dbReference type="PROSITE" id="PS51898"/>
    </source>
</evidence>
<dbReference type="GO" id="GO:0006313">
    <property type="term" value="P:DNA transposition"/>
    <property type="evidence" value="ECO:0007669"/>
    <property type="project" value="UniProtKB-UniRule"/>
</dbReference>
<feature type="active site" evidence="10">
    <location>
        <position position="268"/>
    </location>
</feature>
<feature type="active site" evidence="10">
    <location>
        <position position="245"/>
    </location>
</feature>
<dbReference type="EMBL" id="JACJVP010000044">
    <property type="protein sequence ID" value="MBB6674213.1"/>
    <property type="molecule type" value="Genomic_DNA"/>
</dbReference>
<dbReference type="Gene3D" id="1.10.150.130">
    <property type="match status" value="1"/>
</dbReference>
<organism evidence="13 14">
    <name type="scientific">Cohnella nanjingensis</name>
    <dbReference type="NCBI Taxonomy" id="1387779"/>
    <lineage>
        <taxon>Bacteria</taxon>
        <taxon>Bacillati</taxon>
        <taxon>Bacillota</taxon>
        <taxon>Bacilli</taxon>
        <taxon>Bacillales</taxon>
        <taxon>Paenibacillaceae</taxon>
        <taxon>Cohnella</taxon>
    </lineage>
</organism>
<dbReference type="SUPFAM" id="SSF47823">
    <property type="entry name" value="lambda integrase-like, N-terminal domain"/>
    <property type="match status" value="1"/>
</dbReference>
<dbReference type="InterPro" id="IPR023009">
    <property type="entry name" value="Tyrosine_recombinase_XerC/XerD"/>
</dbReference>
<evidence type="ECO:0000259" key="12">
    <source>
        <dbReference type="PROSITE" id="PS51900"/>
    </source>
</evidence>
<dbReference type="PROSITE" id="PS51900">
    <property type="entry name" value="CB"/>
    <property type="match status" value="1"/>
</dbReference>
<keyword evidence="4 10" id="KW-0132">Cell division</keyword>
<keyword evidence="8 10" id="KW-0233">DNA recombination</keyword>
<dbReference type="GO" id="GO:0003677">
    <property type="term" value="F:DNA binding"/>
    <property type="evidence" value="ECO:0007669"/>
    <property type="project" value="UniProtKB-UniRule"/>
</dbReference>
<keyword evidence="6 10" id="KW-0229">DNA integration</keyword>
<dbReference type="InterPro" id="IPR044068">
    <property type="entry name" value="CB"/>
</dbReference>
<dbReference type="Pfam" id="PF02899">
    <property type="entry name" value="Phage_int_SAM_1"/>
    <property type="match status" value="1"/>
</dbReference>
<keyword evidence="7 10" id="KW-0238">DNA-binding</keyword>
<keyword evidence="3 10" id="KW-0963">Cytoplasm</keyword>
<dbReference type="Pfam" id="PF00589">
    <property type="entry name" value="Phage_integrase"/>
    <property type="match status" value="1"/>
</dbReference>
<gene>
    <name evidence="13" type="primary">xerD</name>
    <name evidence="10" type="synonym">xerC</name>
    <name evidence="13" type="ORF">H7C19_26370</name>
</gene>
<comment type="subcellular location">
    <subcellularLocation>
        <location evidence="1 10">Cytoplasm</location>
    </subcellularLocation>
</comment>
<reference evidence="13 14" key="1">
    <citation type="submission" date="2020-08" db="EMBL/GenBank/DDBJ databases">
        <title>Cohnella phylogeny.</title>
        <authorList>
            <person name="Dunlap C."/>
        </authorList>
    </citation>
    <scope>NUCLEOTIDE SEQUENCE [LARGE SCALE GENOMIC DNA]</scope>
    <source>
        <strain evidence="13 14">DSM 28246</strain>
    </source>
</reference>
<comment type="subunit">
    <text evidence="10">Forms a cyclic heterotetrameric complex composed of two molecules of XerC and two molecules of XerD.</text>
</comment>
<evidence type="ECO:0000256" key="7">
    <source>
        <dbReference type="ARBA" id="ARBA00023125"/>
    </source>
</evidence>
<name>A0A7X0VI70_9BACL</name>
<dbReference type="InterPro" id="IPR004107">
    <property type="entry name" value="Integrase_SAM-like_N"/>
</dbReference>
<dbReference type="InterPro" id="IPR011010">
    <property type="entry name" value="DNA_brk_join_enz"/>
</dbReference>
<comment type="similarity">
    <text evidence="10">Belongs to the 'phage' integrase family. XerC subfamily.</text>
</comment>
<dbReference type="InterPro" id="IPR011932">
    <property type="entry name" value="Recomb_XerD"/>
</dbReference>
<dbReference type="Gene3D" id="1.10.443.10">
    <property type="entry name" value="Intergrase catalytic core"/>
    <property type="match status" value="1"/>
</dbReference>
<dbReference type="CDD" id="cd00798">
    <property type="entry name" value="INT_XerDC_C"/>
    <property type="match status" value="1"/>
</dbReference>
<dbReference type="NCBIfam" id="TIGR02225">
    <property type="entry name" value="recomb_XerD"/>
    <property type="match status" value="1"/>
</dbReference>
<dbReference type="GO" id="GO:0007059">
    <property type="term" value="P:chromosome segregation"/>
    <property type="evidence" value="ECO:0007669"/>
    <property type="project" value="UniProtKB-UniRule"/>
</dbReference>
<sequence>MKEEIAQFADHLMEAKRLSPHTLDGYRRDLEDLARTLAGQGIAQPEQVRPYHLSSYVQQLRRMNRSPATISRRIVSIRAWFRYLQVHEGLAINPALQLEAPKLERTTPRALTIAGVERLLEAPDTRTPAGVRDRTMLEVLYATGMRVSELVSLDRTDVRTQLGIIACRGTGGKERMIPIGTLCCDWMVKYTEEARPALTADKPDTDALFVNQHGNRMTRQGFWKLIKKHAVAAGADADVTPHTLRHSFAVHLLEGGADLRAVQEMMGHADLSATLVYRTAAKSRLKDVYEQAHPRSRRKAPDEDR</sequence>
<feature type="active site" evidence="10">
    <location>
        <position position="242"/>
    </location>
</feature>
<evidence type="ECO:0000256" key="3">
    <source>
        <dbReference type="ARBA" id="ARBA00022490"/>
    </source>
</evidence>
<evidence type="ECO:0000256" key="1">
    <source>
        <dbReference type="ARBA" id="ARBA00004496"/>
    </source>
</evidence>
<comment type="similarity">
    <text evidence="2">Belongs to the 'phage' integrase family. XerD subfamily.</text>
</comment>
<dbReference type="PROSITE" id="PS51898">
    <property type="entry name" value="TYR_RECOMBINASE"/>
    <property type="match status" value="1"/>
</dbReference>
<dbReference type="GO" id="GO:0051301">
    <property type="term" value="P:cell division"/>
    <property type="evidence" value="ECO:0007669"/>
    <property type="project" value="UniProtKB-KW"/>
</dbReference>
<comment type="caution">
    <text evidence="10">Lacks conserved residue(s) required for the propagation of feature annotation.</text>
</comment>
<dbReference type="SUPFAM" id="SSF56349">
    <property type="entry name" value="DNA breaking-rejoining enzymes"/>
    <property type="match status" value="1"/>
</dbReference>
<dbReference type="InterPro" id="IPR050090">
    <property type="entry name" value="Tyrosine_recombinase_XerCD"/>
</dbReference>
<dbReference type="NCBIfam" id="NF001399">
    <property type="entry name" value="PRK00283.1"/>
    <property type="match status" value="1"/>
</dbReference>
<evidence type="ECO:0000256" key="2">
    <source>
        <dbReference type="ARBA" id="ARBA00010450"/>
    </source>
</evidence>
<evidence type="ECO:0000256" key="5">
    <source>
        <dbReference type="ARBA" id="ARBA00022829"/>
    </source>
</evidence>
<dbReference type="InterPro" id="IPR010998">
    <property type="entry name" value="Integrase_recombinase_N"/>
</dbReference>
<dbReference type="HAMAP" id="MF_01808">
    <property type="entry name" value="Recomb_XerC_XerD"/>
    <property type="match status" value="1"/>
</dbReference>
<keyword evidence="9 10" id="KW-0131">Cell cycle</keyword>
<dbReference type="RefSeq" id="WP_185672064.1">
    <property type="nucleotide sequence ID" value="NZ_JACJVP010000044.1"/>
</dbReference>
<dbReference type="InterPro" id="IPR013762">
    <property type="entry name" value="Integrase-like_cat_sf"/>
</dbReference>
<evidence type="ECO:0000256" key="9">
    <source>
        <dbReference type="ARBA" id="ARBA00023306"/>
    </source>
</evidence>
<protein>
    <recommendedName>
        <fullName evidence="10">Tyrosine recombinase XerC</fullName>
    </recommendedName>
</protein>
<accession>A0A7X0VI70</accession>
<feature type="active site" evidence="10">
    <location>
        <position position="146"/>
    </location>
</feature>
<dbReference type="GO" id="GO:0005737">
    <property type="term" value="C:cytoplasm"/>
    <property type="evidence" value="ECO:0007669"/>
    <property type="project" value="UniProtKB-SubCell"/>
</dbReference>